<sequence>MRARPAAGGGRWVSVGPERIGRWVRGFAERHGEPLVEGGPEVVTLVAPDGSVAECHVPFPPLDSDGDLIAGFVAHANLPRRVGVLLVRLGGYAAGVFEGDRLVVSKVGNRLVHGRSAAGGWSQQRFARRREKQSAEAFQAAADVAARVLLPHAGELDAFVTGGDRRAVDELRGDRRLGPLFALEREPFLTVPDPKLAVLTETPGLFRAVRIRVVDAAT</sequence>
<dbReference type="RefSeq" id="WP_204041456.1">
    <property type="nucleotide sequence ID" value="NZ_BOOA01000021.1"/>
</dbReference>
<evidence type="ECO:0000313" key="3">
    <source>
        <dbReference type="Proteomes" id="UP000640052"/>
    </source>
</evidence>
<proteinExistence type="predicted"/>
<dbReference type="AlphaFoldDB" id="A0A919Q9W1"/>
<feature type="domain" description="Actinobacteria/chloroflexi VLRF1 release factor" evidence="1">
    <location>
        <begin position="80"/>
        <end position="212"/>
    </location>
</feature>
<dbReference type="Proteomes" id="UP000640052">
    <property type="component" value="Unassembled WGS sequence"/>
</dbReference>
<dbReference type="SUPFAM" id="SSF53137">
    <property type="entry name" value="Translational machinery components"/>
    <property type="match status" value="1"/>
</dbReference>
<comment type="caution">
    <text evidence="2">The sequence shown here is derived from an EMBL/GenBank/DDBJ whole genome shotgun (WGS) entry which is preliminary data.</text>
</comment>
<evidence type="ECO:0000259" key="1">
    <source>
        <dbReference type="Pfam" id="PF18859"/>
    </source>
</evidence>
<protein>
    <recommendedName>
        <fullName evidence="1">Actinobacteria/chloroflexi VLRF1 release factor domain-containing protein</fullName>
    </recommendedName>
</protein>
<dbReference type="InterPro" id="IPR040783">
    <property type="entry name" value="VLRF1"/>
</dbReference>
<keyword evidence="3" id="KW-1185">Reference proteome</keyword>
<dbReference type="InterPro" id="IPR042226">
    <property type="entry name" value="eFR1_2_sf"/>
</dbReference>
<gene>
    <name evidence="2" type="ORF">Aph01nite_30230</name>
</gene>
<organism evidence="2 3">
    <name type="scientific">Acrocarpospora phusangensis</name>
    <dbReference type="NCBI Taxonomy" id="1070424"/>
    <lineage>
        <taxon>Bacteria</taxon>
        <taxon>Bacillati</taxon>
        <taxon>Actinomycetota</taxon>
        <taxon>Actinomycetes</taxon>
        <taxon>Streptosporangiales</taxon>
        <taxon>Streptosporangiaceae</taxon>
        <taxon>Acrocarpospora</taxon>
    </lineage>
</organism>
<dbReference type="Pfam" id="PF18859">
    <property type="entry name" value="acVLRF1"/>
    <property type="match status" value="1"/>
</dbReference>
<dbReference type="Gene3D" id="3.30.420.60">
    <property type="entry name" value="eRF1 domain 2"/>
    <property type="match status" value="1"/>
</dbReference>
<evidence type="ECO:0000313" key="2">
    <source>
        <dbReference type="EMBL" id="GIH24713.1"/>
    </source>
</evidence>
<accession>A0A919Q9W1</accession>
<reference evidence="2" key="1">
    <citation type="submission" date="2021-01" db="EMBL/GenBank/DDBJ databases">
        <title>Whole genome shotgun sequence of Acrocarpospora phusangensis NBRC 108782.</title>
        <authorList>
            <person name="Komaki H."/>
            <person name="Tamura T."/>
        </authorList>
    </citation>
    <scope>NUCLEOTIDE SEQUENCE</scope>
    <source>
        <strain evidence="2">NBRC 108782</strain>
    </source>
</reference>
<dbReference type="NCBIfam" id="NF041024">
    <property type="entry name" value="acVLRF1_NCBI"/>
    <property type="match status" value="1"/>
</dbReference>
<name>A0A919Q9W1_9ACTN</name>
<dbReference type="EMBL" id="BOOA01000021">
    <property type="protein sequence ID" value="GIH24713.1"/>
    <property type="molecule type" value="Genomic_DNA"/>
</dbReference>